<evidence type="ECO:0000313" key="3">
    <source>
        <dbReference type="EMBL" id="BAA80304.2"/>
    </source>
</evidence>
<proteinExistence type="predicted"/>
<dbReference type="Pfam" id="PF13559">
    <property type="entry name" value="DUF4129"/>
    <property type="match status" value="1"/>
</dbReference>
<dbReference type="EMBL" id="BA000002">
    <property type="protein sequence ID" value="BAA80304.2"/>
    <property type="molecule type" value="Genomic_DNA"/>
</dbReference>
<accession>Q9YCE4</accession>
<evidence type="ECO:0000256" key="1">
    <source>
        <dbReference type="SAM" id="Phobius"/>
    </source>
</evidence>
<feature type="transmembrane region" description="Helical" evidence="1">
    <location>
        <begin position="54"/>
        <end position="73"/>
    </location>
</feature>
<gene>
    <name evidence="3" type="ordered locus">APE_1313.1</name>
</gene>
<feature type="transmembrane region" description="Helical" evidence="1">
    <location>
        <begin position="79"/>
        <end position="99"/>
    </location>
</feature>
<dbReference type="GeneID" id="1445934"/>
<keyword evidence="4" id="KW-1185">Reference proteome</keyword>
<keyword evidence="1" id="KW-0812">Transmembrane</keyword>
<feature type="domain" description="Protein-glutamine gamma-glutamyltransferase-like C-terminal" evidence="2">
    <location>
        <begin position="112"/>
        <end position="175"/>
    </location>
</feature>
<evidence type="ECO:0000259" key="2">
    <source>
        <dbReference type="Pfam" id="PF13559"/>
    </source>
</evidence>
<dbReference type="KEGG" id="ape:APE_1313.1"/>
<dbReference type="Proteomes" id="UP000002518">
    <property type="component" value="Chromosome"/>
</dbReference>
<keyword evidence="1" id="KW-1133">Transmembrane helix</keyword>
<protein>
    <recommendedName>
        <fullName evidence="2">Protein-glutamine gamma-glutamyltransferase-like C-terminal domain-containing protein</fullName>
    </recommendedName>
</protein>
<dbReference type="EnsemblBacteria" id="BAA80304">
    <property type="protein sequence ID" value="BAA80304"/>
    <property type="gene ID" value="APE_1313.1"/>
</dbReference>
<sequence length="178" mass="18787">MIPPEARHVIPLPPVETTAPPVPVGEGGEAVTYTGAVTIPYIDVGSPDASGSGLIYLAAVVAILFVALVLLGGGGRGRFGGGFAPAAIVGGLSRAWSYLYPGRKRSLRLALEAMYEKALARGARIARSMTPREAAGEAEAAGLRAREIVDIYYDGVYGPHEPSEEMVRRAWRLVRDEG</sequence>
<dbReference type="AlphaFoldDB" id="Q9YCE4"/>
<keyword evidence="1" id="KW-0472">Membrane</keyword>
<dbReference type="RefSeq" id="WP_010866295.1">
    <property type="nucleotide sequence ID" value="NC_000854.2"/>
</dbReference>
<dbReference type="InterPro" id="IPR025403">
    <property type="entry name" value="TgpA-like_C"/>
</dbReference>
<reference evidence="3 4" key="1">
    <citation type="journal article" date="1999" name="DNA Res.">
        <title>Complete genome sequence of an aerobic hyper-thermophilic crenarchaeon, Aeropyrum pernix K1.</title>
        <authorList>
            <person name="Kawarabayasi Y."/>
            <person name="Hino Y."/>
            <person name="Horikawa H."/>
            <person name="Yamazaki S."/>
            <person name="Haikawa Y."/>
            <person name="Jin-no K."/>
            <person name="Takahashi M."/>
            <person name="Sekine M."/>
            <person name="Baba S."/>
            <person name="Ankai A."/>
            <person name="Kosugi H."/>
            <person name="Hosoyama A."/>
            <person name="Fukui S."/>
            <person name="Nagai Y."/>
            <person name="Nishijima K."/>
            <person name="Nakazawa H."/>
            <person name="Takamiya M."/>
            <person name="Masuda S."/>
            <person name="Funahashi T."/>
            <person name="Tanaka T."/>
            <person name="Kudoh Y."/>
            <person name="Yamazaki J."/>
            <person name="Kushida N."/>
            <person name="Oguchi A."/>
            <person name="Aoki K."/>
            <person name="Kubota K."/>
            <person name="Nakamura Y."/>
            <person name="Nomura N."/>
            <person name="Sako Y."/>
            <person name="Kikuchi H."/>
        </authorList>
    </citation>
    <scope>NUCLEOTIDE SEQUENCE [LARGE SCALE GENOMIC DNA]</scope>
    <source>
        <strain evidence="4">ATCC 700893 / DSM 11879 / JCM 9820 / NBRC 100138 / K1</strain>
    </source>
</reference>
<dbReference type="PIR" id="B72606">
    <property type="entry name" value="B72606"/>
</dbReference>
<name>Q9YCE4_AERPE</name>
<dbReference type="STRING" id="272557.APE_1313.1"/>
<dbReference type="eggNOG" id="arCOG14856">
    <property type="taxonomic scope" value="Archaea"/>
</dbReference>
<evidence type="ECO:0000313" key="4">
    <source>
        <dbReference type="Proteomes" id="UP000002518"/>
    </source>
</evidence>
<organism evidence="3 4">
    <name type="scientific">Aeropyrum pernix (strain ATCC 700893 / DSM 11879 / JCM 9820 / NBRC 100138 / K1)</name>
    <dbReference type="NCBI Taxonomy" id="272557"/>
    <lineage>
        <taxon>Archaea</taxon>
        <taxon>Thermoproteota</taxon>
        <taxon>Thermoprotei</taxon>
        <taxon>Desulfurococcales</taxon>
        <taxon>Desulfurococcaceae</taxon>
        <taxon>Aeropyrum</taxon>
    </lineage>
</organism>